<comment type="caution">
    <text evidence="10">The sequence shown here is derived from an EMBL/GenBank/DDBJ whole genome shotgun (WGS) entry which is preliminary data.</text>
</comment>
<accession>A0ABS9E8N1</accession>
<feature type="domain" description="Potassium channel" evidence="9">
    <location>
        <begin position="27"/>
        <end position="98"/>
    </location>
</feature>
<proteinExistence type="predicted"/>
<sequence length="116" mass="13295">MRKFFIFWHGMKAAFGDETVRTILSVTLIIIFLTSLLYMWIEGWGFIDSLYFSVMTISTVGYGDFTPKTDIGKFLTIVYVISGMGIFVALVTRIANTMLRQSAEEIEELRQTSKRT</sequence>
<keyword evidence="5" id="KW-0406">Ion transport</keyword>
<evidence type="ECO:0000259" key="9">
    <source>
        <dbReference type="Pfam" id="PF07885"/>
    </source>
</evidence>
<gene>
    <name evidence="10" type="ORF">L1I42_04870</name>
</gene>
<keyword evidence="7 10" id="KW-0407">Ion channel</keyword>
<comment type="subcellular location">
    <subcellularLocation>
        <location evidence="1">Membrane</location>
        <topology evidence="1">Multi-pass membrane protein</topology>
    </subcellularLocation>
</comment>
<evidence type="ECO:0000313" key="10">
    <source>
        <dbReference type="EMBL" id="MCF4097816.1"/>
    </source>
</evidence>
<keyword evidence="3 8" id="KW-0812">Transmembrane</keyword>
<evidence type="ECO:0000313" key="11">
    <source>
        <dbReference type="Proteomes" id="UP001201217"/>
    </source>
</evidence>
<evidence type="ECO:0000256" key="2">
    <source>
        <dbReference type="ARBA" id="ARBA00022448"/>
    </source>
</evidence>
<reference evidence="10 11" key="1">
    <citation type="submission" date="2022-01" db="EMBL/GenBank/DDBJ databases">
        <title>Maritalea mediterranea sp. nov., isolated from marine plastic residues from the Malva-rosa beach (Valencia, Spain).</title>
        <authorList>
            <person name="Vidal-Verdu A."/>
            <person name="Molina-Menor E."/>
            <person name="Pascual J."/>
            <person name="Pereto J."/>
            <person name="Porcar M."/>
        </authorList>
    </citation>
    <scope>NUCLEOTIDE SEQUENCE [LARGE SCALE GENOMIC DNA]</scope>
    <source>
        <strain evidence="10 11">P4.10X</strain>
    </source>
</reference>
<dbReference type="SUPFAM" id="SSF81324">
    <property type="entry name" value="Voltage-gated potassium channels"/>
    <property type="match status" value="1"/>
</dbReference>
<dbReference type="PANTHER" id="PTHR11003:SF291">
    <property type="entry name" value="IP11374P"/>
    <property type="match status" value="1"/>
</dbReference>
<dbReference type="Gene3D" id="1.10.287.70">
    <property type="match status" value="1"/>
</dbReference>
<protein>
    <submittedName>
        <fullName evidence="10">Potassium channel family protein</fullName>
    </submittedName>
</protein>
<keyword evidence="11" id="KW-1185">Reference proteome</keyword>
<organism evidence="10 11">
    <name type="scientific">Maritalea mediterranea</name>
    <dbReference type="NCBI Taxonomy" id="2909667"/>
    <lineage>
        <taxon>Bacteria</taxon>
        <taxon>Pseudomonadati</taxon>
        <taxon>Pseudomonadota</taxon>
        <taxon>Alphaproteobacteria</taxon>
        <taxon>Hyphomicrobiales</taxon>
        <taxon>Devosiaceae</taxon>
        <taxon>Maritalea</taxon>
    </lineage>
</organism>
<evidence type="ECO:0000256" key="4">
    <source>
        <dbReference type="ARBA" id="ARBA00022989"/>
    </source>
</evidence>
<keyword evidence="4 8" id="KW-1133">Transmembrane helix</keyword>
<evidence type="ECO:0000256" key="5">
    <source>
        <dbReference type="ARBA" id="ARBA00023065"/>
    </source>
</evidence>
<evidence type="ECO:0000256" key="3">
    <source>
        <dbReference type="ARBA" id="ARBA00022692"/>
    </source>
</evidence>
<dbReference type="InterPro" id="IPR003280">
    <property type="entry name" value="2pore_dom_K_chnl"/>
</dbReference>
<keyword evidence="6 8" id="KW-0472">Membrane</keyword>
<evidence type="ECO:0000256" key="1">
    <source>
        <dbReference type="ARBA" id="ARBA00004141"/>
    </source>
</evidence>
<evidence type="ECO:0000256" key="6">
    <source>
        <dbReference type="ARBA" id="ARBA00023136"/>
    </source>
</evidence>
<dbReference type="RefSeq" id="WP_236113362.1">
    <property type="nucleotide sequence ID" value="NZ_JAKGTI010000001.1"/>
</dbReference>
<evidence type="ECO:0000256" key="7">
    <source>
        <dbReference type="ARBA" id="ARBA00023303"/>
    </source>
</evidence>
<keyword evidence="2" id="KW-0813">Transport</keyword>
<dbReference type="Pfam" id="PF07885">
    <property type="entry name" value="Ion_trans_2"/>
    <property type="match status" value="1"/>
</dbReference>
<name>A0ABS9E8N1_9HYPH</name>
<dbReference type="Proteomes" id="UP001201217">
    <property type="component" value="Unassembled WGS sequence"/>
</dbReference>
<dbReference type="GO" id="GO:0034220">
    <property type="term" value="P:monoatomic ion transmembrane transport"/>
    <property type="evidence" value="ECO:0007669"/>
    <property type="project" value="UniProtKB-KW"/>
</dbReference>
<dbReference type="InterPro" id="IPR013099">
    <property type="entry name" value="K_chnl_dom"/>
</dbReference>
<evidence type="ECO:0000256" key="8">
    <source>
        <dbReference type="SAM" id="Phobius"/>
    </source>
</evidence>
<dbReference type="EMBL" id="JAKGTI010000001">
    <property type="protein sequence ID" value="MCF4097816.1"/>
    <property type="molecule type" value="Genomic_DNA"/>
</dbReference>
<feature type="transmembrane region" description="Helical" evidence="8">
    <location>
        <begin position="71"/>
        <end position="91"/>
    </location>
</feature>
<dbReference type="PANTHER" id="PTHR11003">
    <property type="entry name" value="POTASSIUM CHANNEL, SUBFAMILY K"/>
    <property type="match status" value="1"/>
</dbReference>
<feature type="transmembrane region" description="Helical" evidence="8">
    <location>
        <begin position="20"/>
        <end position="41"/>
    </location>
</feature>